<evidence type="ECO:0008006" key="3">
    <source>
        <dbReference type="Google" id="ProtNLM"/>
    </source>
</evidence>
<name>A0A0G1PU37_9BACT</name>
<dbReference type="EMBL" id="LCLA01000052">
    <property type="protein sequence ID" value="KKU08993.1"/>
    <property type="molecule type" value="Genomic_DNA"/>
</dbReference>
<sequence length="188" mass="21796">MKNVEVITLSRKNLTDFASARNGALKKSKKEWALFLDSDEKISPAEIDPVLLDDEFSGYYLKRKNYFLGQYVGSDRIIRLGKRNSGEWARRVHEVWKIKGKVGRINSPVIIHNTAESLSDYIKKINFYSTLHAKANGEEDKTPSLLKIILYPGLKFFETYLKSRHPVFSIMQAFHSFLAWSKLYFLRS</sequence>
<evidence type="ECO:0000313" key="1">
    <source>
        <dbReference type="EMBL" id="KKU08993.1"/>
    </source>
</evidence>
<proteinExistence type="predicted"/>
<organism evidence="1 2">
    <name type="scientific">Candidatus Woesebacteria bacterium GW2011_GWB1_45_5</name>
    <dbReference type="NCBI Taxonomy" id="1618581"/>
    <lineage>
        <taxon>Bacteria</taxon>
        <taxon>Candidatus Woeseibacteriota</taxon>
    </lineage>
</organism>
<reference evidence="1 2" key="1">
    <citation type="journal article" date="2015" name="Nature">
        <title>rRNA introns, odd ribosomes, and small enigmatic genomes across a large radiation of phyla.</title>
        <authorList>
            <person name="Brown C.T."/>
            <person name="Hug L.A."/>
            <person name="Thomas B.C."/>
            <person name="Sharon I."/>
            <person name="Castelle C.J."/>
            <person name="Singh A."/>
            <person name="Wilkins M.J."/>
            <person name="Williams K.H."/>
            <person name="Banfield J.F."/>
        </authorList>
    </citation>
    <scope>NUCLEOTIDE SEQUENCE [LARGE SCALE GENOMIC DNA]</scope>
</reference>
<evidence type="ECO:0000313" key="2">
    <source>
        <dbReference type="Proteomes" id="UP000034329"/>
    </source>
</evidence>
<accession>A0A0G1PU37</accession>
<protein>
    <recommendedName>
        <fullName evidence="3">Glycosyl transferase family 2</fullName>
    </recommendedName>
</protein>
<comment type="caution">
    <text evidence="1">The sequence shown here is derived from an EMBL/GenBank/DDBJ whole genome shotgun (WGS) entry which is preliminary data.</text>
</comment>
<dbReference type="AlphaFoldDB" id="A0A0G1PU37"/>
<dbReference type="Proteomes" id="UP000034329">
    <property type="component" value="Unassembled WGS sequence"/>
</dbReference>
<gene>
    <name evidence="1" type="ORF">UX13_C0052G0005</name>
</gene>